<proteinExistence type="inferred from homology"/>
<name>A0A5C3PYX8_9APHY</name>
<evidence type="ECO:0000313" key="6">
    <source>
        <dbReference type="Proteomes" id="UP000308197"/>
    </source>
</evidence>
<dbReference type="Gene3D" id="3.30.465.10">
    <property type="match status" value="1"/>
</dbReference>
<dbReference type="InParanoid" id="A0A5C3PYX8"/>
<accession>A0A5C3PYX8</accession>
<comment type="similarity">
    <text evidence="1">Belongs to the oxygen-dependent FAD-linked oxidoreductase family.</text>
</comment>
<dbReference type="GO" id="GO:0016491">
    <property type="term" value="F:oxidoreductase activity"/>
    <property type="evidence" value="ECO:0007669"/>
    <property type="project" value="UniProtKB-KW"/>
</dbReference>
<dbReference type="PANTHER" id="PTHR13878:SF91">
    <property type="entry name" value="FAD BINDING DOMAIN PROTEIN (AFU_ORTHOLOGUE AFUA_6G12070)-RELATED"/>
    <property type="match status" value="1"/>
</dbReference>
<dbReference type="InterPro" id="IPR036318">
    <property type="entry name" value="FAD-bd_PCMH-like_sf"/>
</dbReference>
<evidence type="ECO:0000313" key="5">
    <source>
        <dbReference type="EMBL" id="TFK94017.1"/>
    </source>
</evidence>
<evidence type="ECO:0000256" key="1">
    <source>
        <dbReference type="ARBA" id="ARBA00005466"/>
    </source>
</evidence>
<organism evidence="5 6">
    <name type="scientific">Polyporus arcularius HHB13444</name>
    <dbReference type="NCBI Taxonomy" id="1314778"/>
    <lineage>
        <taxon>Eukaryota</taxon>
        <taxon>Fungi</taxon>
        <taxon>Dikarya</taxon>
        <taxon>Basidiomycota</taxon>
        <taxon>Agaricomycotina</taxon>
        <taxon>Agaricomycetes</taxon>
        <taxon>Polyporales</taxon>
        <taxon>Polyporaceae</taxon>
        <taxon>Polyporus</taxon>
    </lineage>
</organism>
<dbReference type="AlphaFoldDB" id="A0A5C3PYX8"/>
<dbReference type="PANTHER" id="PTHR13878">
    <property type="entry name" value="GULONOLACTONE OXIDASE"/>
    <property type="match status" value="1"/>
</dbReference>
<dbReference type="SUPFAM" id="SSF56176">
    <property type="entry name" value="FAD-binding/transporter-associated domain-like"/>
    <property type="match status" value="1"/>
</dbReference>
<keyword evidence="2" id="KW-0560">Oxidoreductase</keyword>
<dbReference type="Proteomes" id="UP000308197">
    <property type="component" value="Unassembled WGS sequence"/>
</dbReference>
<dbReference type="STRING" id="1314778.A0A5C3PYX8"/>
<feature type="chain" id="PRO_5022756647" evidence="3">
    <location>
        <begin position="22"/>
        <end position="597"/>
    </location>
</feature>
<evidence type="ECO:0000259" key="4">
    <source>
        <dbReference type="PROSITE" id="PS51387"/>
    </source>
</evidence>
<gene>
    <name evidence="5" type="ORF">K466DRAFT_37052</name>
</gene>
<dbReference type="InterPro" id="IPR012951">
    <property type="entry name" value="BBE"/>
</dbReference>
<dbReference type="PROSITE" id="PS51387">
    <property type="entry name" value="FAD_PCMH"/>
    <property type="match status" value="1"/>
</dbReference>
<feature type="domain" description="FAD-binding PCMH-type" evidence="4">
    <location>
        <begin position="121"/>
        <end position="307"/>
    </location>
</feature>
<reference evidence="5 6" key="1">
    <citation type="journal article" date="2019" name="Nat. Ecol. Evol.">
        <title>Megaphylogeny resolves global patterns of mushroom evolution.</title>
        <authorList>
            <person name="Varga T."/>
            <person name="Krizsan K."/>
            <person name="Foldi C."/>
            <person name="Dima B."/>
            <person name="Sanchez-Garcia M."/>
            <person name="Sanchez-Ramirez S."/>
            <person name="Szollosi G.J."/>
            <person name="Szarkandi J.G."/>
            <person name="Papp V."/>
            <person name="Albert L."/>
            <person name="Andreopoulos W."/>
            <person name="Angelini C."/>
            <person name="Antonin V."/>
            <person name="Barry K.W."/>
            <person name="Bougher N.L."/>
            <person name="Buchanan P."/>
            <person name="Buyck B."/>
            <person name="Bense V."/>
            <person name="Catcheside P."/>
            <person name="Chovatia M."/>
            <person name="Cooper J."/>
            <person name="Damon W."/>
            <person name="Desjardin D."/>
            <person name="Finy P."/>
            <person name="Geml J."/>
            <person name="Haridas S."/>
            <person name="Hughes K."/>
            <person name="Justo A."/>
            <person name="Karasinski D."/>
            <person name="Kautmanova I."/>
            <person name="Kiss B."/>
            <person name="Kocsube S."/>
            <person name="Kotiranta H."/>
            <person name="LaButti K.M."/>
            <person name="Lechner B.E."/>
            <person name="Liimatainen K."/>
            <person name="Lipzen A."/>
            <person name="Lukacs Z."/>
            <person name="Mihaltcheva S."/>
            <person name="Morgado L.N."/>
            <person name="Niskanen T."/>
            <person name="Noordeloos M.E."/>
            <person name="Ohm R.A."/>
            <person name="Ortiz-Santana B."/>
            <person name="Ovrebo C."/>
            <person name="Racz N."/>
            <person name="Riley R."/>
            <person name="Savchenko A."/>
            <person name="Shiryaev A."/>
            <person name="Soop K."/>
            <person name="Spirin V."/>
            <person name="Szebenyi C."/>
            <person name="Tomsovsky M."/>
            <person name="Tulloss R.E."/>
            <person name="Uehling J."/>
            <person name="Grigoriev I.V."/>
            <person name="Vagvolgyi C."/>
            <person name="Papp T."/>
            <person name="Martin F.M."/>
            <person name="Miettinen O."/>
            <person name="Hibbett D.S."/>
            <person name="Nagy L.G."/>
        </authorList>
    </citation>
    <scope>NUCLEOTIDE SEQUENCE [LARGE SCALE GENOMIC DNA]</scope>
    <source>
        <strain evidence="5 6">HHB13444</strain>
    </source>
</reference>
<dbReference type="InterPro" id="IPR006094">
    <property type="entry name" value="Oxid_FAD_bind_N"/>
</dbReference>
<dbReference type="EMBL" id="ML210974">
    <property type="protein sequence ID" value="TFK94017.1"/>
    <property type="molecule type" value="Genomic_DNA"/>
</dbReference>
<dbReference type="InterPro" id="IPR016166">
    <property type="entry name" value="FAD-bd_PCMH"/>
</dbReference>
<dbReference type="Pfam" id="PF01565">
    <property type="entry name" value="FAD_binding_4"/>
    <property type="match status" value="1"/>
</dbReference>
<dbReference type="Pfam" id="PF08031">
    <property type="entry name" value="BBE"/>
    <property type="match status" value="1"/>
</dbReference>
<feature type="signal peptide" evidence="3">
    <location>
        <begin position="1"/>
        <end position="21"/>
    </location>
</feature>
<evidence type="ECO:0000256" key="2">
    <source>
        <dbReference type="ARBA" id="ARBA00023002"/>
    </source>
</evidence>
<sequence length="597" mass="63203">MRRLSLTSFLSLSAALHAATAAQNPCRCLYGDPSWPSQSEFAHLATQVSQPLIHPEPPAKPCYTSVNTSECVEVTNGWTDGNWRANQTGSMQSPNFETFTFPNGTVEECLLNTTLALPCGQGSVSAIGVDARSVGDIQAAVKFAAEHNLRVVVKNTGHDYCGRSAARGSFLVWTHNLKNITVHPSFTPAGAPINETFEYAITLGAGVQWHEAYAAANASGRTLVGGTSHGGSVGAAGGWLQGGGHSSLSASFGLGVDNVLEFSIVTSNGSYIVTNAHQYPDLFWALRGGGGGTFGVVISVTYRTRPTFPIMTVFLTATANTSTPNSGLSQAFTELVRITPQLTDQGWGGYAPFNNPTSNSTSFTVISIVPTISQDAAGQANATMTGYLVYLQELAANSTQSGNPADAVTLQGASTTSFASWYDWYTALWSTGEQEGIGLGAEVGSWLIPRDLVGSDHERVAQTLLSIPQAGWFMVAGGAVSNVTASDTGLNPAWRTAAAHVPFGFTWTEGTTLDEINALRDTLKSNIAKLRALAPESGAYLNEASLYEPDSAHSFFGSHYDQLRAIKAIYDPVDLFIVVEGVASNEWDGSLTCRKPT</sequence>
<dbReference type="InterPro" id="IPR016169">
    <property type="entry name" value="FAD-bd_PCMH_sub2"/>
</dbReference>
<dbReference type="InterPro" id="IPR050432">
    <property type="entry name" value="FAD-linked_Oxidoreductases_BP"/>
</dbReference>
<keyword evidence="6" id="KW-1185">Reference proteome</keyword>
<protein>
    <submittedName>
        <fullName evidence="5">FAD-binding domain-containing protein</fullName>
    </submittedName>
</protein>
<keyword evidence="3" id="KW-0732">Signal</keyword>
<evidence type="ECO:0000256" key="3">
    <source>
        <dbReference type="SAM" id="SignalP"/>
    </source>
</evidence>
<dbReference type="GO" id="GO:0071949">
    <property type="term" value="F:FAD binding"/>
    <property type="evidence" value="ECO:0007669"/>
    <property type="project" value="InterPro"/>
</dbReference>